<dbReference type="PANTHER" id="PTHR32347:SF14">
    <property type="entry name" value="EFFLUX SYSTEM COMPONENT YKNX-RELATED"/>
    <property type="match status" value="1"/>
</dbReference>
<dbReference type="Proteomes" id="UP000805614">
    <property type="component" value="Unassembled WGS sequence"/>
</dbReference>
<protein>
    <submittedName>
        <fullName evidence="6">HlyD family efflux transporter periplasmic adaptor subunit</fullName>
    </submittedName>
</protein>
<keyword evidence="2" id="KW-0175">Coiled coil</keyword>
<dbReference type="RefSeq" id="WP_187245054.1">
    <property type="nucleotide sequence ID" value="NZ_BAAAOK010000037.1"/>
</dbReference>
<feature type="region of interest" description="Disordered" evidence="3">
    <location>
        <begin position="367"/>
        <end position="411"/>
    </location>
</feature>
<dbReference type="InterPro" id="IPR058649">
    <property type="entry name" value="CzcB_C"/>
</dbReference>
<dbReference type="Pfam" id="PF25990">
    <property type="entry name" value="Beta-barrel_YknX"/>
    <property type="match status" value="1"/>
</dbReference>
<comment type="subcellular location">
    <subcellularLocation>
        <location evidence="1">Cell envelope</location>
    </subcellularLocation>
</comment>
<dbReference type="InterPro" id="IPR058636">
    <property type="entry name" value="Beta-barrel_YknX"/>
</dbReference>
<dbReference type="InterPro" id="IPR050465">
    <property type="entry name" value="UPF0194_transport"/>
</dbReference>
<feature type="compositionally biased region" description="Gly residues" evidence="3">
    <location>
        <begin position="168"/>
        <end position="177"/>
    </location>
</feature>
<proteinExistence type="predicted"/>
<accession>A0ABR7LUB2</accession>
<dbReference type="SUPFAM" id="SSF111369">
    <property type="entry name" value="HlyD-like secretion proteins"/>
    <property type="match status" value="1"/>
</dbReference>
<dbReference type="Gene3D" id="2.40.420.20">
    <property type="match status" value="1"/>
</dbReference>
<evidence type="ECO:0000256" key="3">
    <source>
        <dbReference type="SAM" id="MobiDB-lite"/>
    </source>
</evidence>
<name>A0ABR7LUB2_9ACTN</name>
<evidence type="ECO:0000256" key="1">
    <source>
        <dbReference type="ARBA" id="ARBA00004196"/>
    </source>
</evidence>
<evidence type="ECO:0000313" key="6">
    <source>
        <dbReference type="EMBL" id="MBC6468055.1"/>
    </source>
</evidence>
<keyword evidence="7" id="KW-1185">Reference proteome</keyword>
<feature type="region of interest" description="Disordered" evidence="3">
    <location>
        <begin position="168"/>
        <end position="216"/>
    </location>
</feature>
<evidence type="ECO:0000259" key="4">
    <source>
        <dbReference type="Pfam" id="PF25975"/>
    </source>
</evidence>
<dbReference type="EMBL" id="JABVEC010000016">
    <property type="protein sequence ID" value="MBC6468055.1"/>
    <property type="molecule type" value="Genomic_DNA"/>
</dbReference>
<gene>
    <name evidence="6" type="ORF">HKK74_21525</name>
</gene>
<evidence type="ECO:0000259" key="5">
    <source>
        <dbReference type="Pfam" id="PF25990"/>
    </source>
</evidence>
<dbReference type="Gene3D" id="2.40.50.100">
    <property type="match status" value="1"/>
</dbReference>
<feature type="domain" description="CzcB-like C-terminal circularly permuted SH3-like" evidence="4">
    <location>
        <begin position="311"/>
        <end position="362"/>
    </location>
</feature>
<sequence>MKFDYRRRNVLLNGTLGVLLAGGVGIACLALAGDGGSADAATRAAQVMRGTVQQSVTASGSVESAATRSLSFTTSGTVAKINVKVGQKVKKGAALARLDRTEALENLAAAEANLAAAEDADTSTPQGYSSYVSAKNAYNSAVRQVDGTVLKAPFSGTVTAVNGTVGGASGGSGGGSSASGTTSSGGSNTTGATGNPNGAGSSSSAGSSSGSSTGTGFIELADTTKLQIEGSFTETDTTKLKAGQPATVSFDALTGVTAEGKVTAIAPAPTTTDNVVRYGATITLTGTPPAVRLGQTASIEIVVARASNVLYVPSAAVRTAGGQSMVMVRENGEPVAKRVQIGVTGAQGTEIRSGLAEGEEVVIPITTGGTGGGLQPGGGFPGGGRQGGRPPGGVGGGLGGGGAGGGGGGRG</sequence>
<reference evidence="6 7" key="1">
    <citation type="submission" date="2020-06" db="EMBL/GenBank/DDBJ databases">
        <title>Actinomadura xiongansis sp. nov., isolated from soil of Baiyangdian.</title>
        <authorList>
            <person name="Zhang X."/>
        </authorList>
    </citation>
    <scope>NUCLEOTIDE SEQUENCE [LARGE SCALE GENOMIC DNA]</scope>
    <source>
        <strain evidence="6 7">HBUM206468</strain>
    </source>
</reference>
<comment type="caution">
    <text evidence="6">The sequence shown here is derived from an EMBL/GenBank/DDBJ whole genome shotgun (WGS) entry which is preliminary data.</text>
</comment>
<dbReference type="PANTHER" id="PTHR32347">
    <property type="entry name" value="EFFLUX SYSTEM COMPONENT YKNX-RELATED"/>
    <property type="match status" value="1"/>
</dbReference>
<feature type="domain" description="YknX-like beta-barrel" evidence="5">
    <location>
        <begin position="226"/>
        <end position="301"/>
    </location>
</feature>
<feature type="compositionally biased region" description="Gly residues" evidence="3">
    <location>
        <begin position="368"/>
        <end position="411"/>
    </location>
</feature>
<organism evidence="6 7">
    <name type="scientific">Actinomadura alba</name>
    <dbReference type="NCBI Taxonomy" id="406431"/>
    <lineage>
        <taxon>Bacteria</taxon>
        <taxon>Bacillati</taxon>
        <taxon>Actinomycetota</taxon>
        <taxon>Actinomycetes</taxon>
        <taxon>Streptosporangiales</taxon>
        <taxon>Thermomonosporaceae</taxon>
        <taxon>Actinomadura</taxon>
    </lineage>
</organism>
<dbReference type="Pfam" id="PF25975">
    <property type="entry name" value="CzcB_C"/>
    <property type="match status" value="1"/>
</dbReference>
<evidence type="ECO:0000313" key="7">
    <source>
        <dbReference type="Proteomes" id="UP000805614"/>
    </source>
</evidence>
<feature type="compositionally biased region" description="Low complexity" evidence="3">
    <location>
        <begin position="178"/>
        <end position="216"/>
    </location>
</feature>
<evidence type="ECO:0000256" key="2">
    <source>
        <dbReference type="ARBA" id="ARBA00023054"/>
    </source>
</evidence>
<dbReference type="PROSITE" id="PS51257">
    <property type="entry name" value="PROKAR_LIPOPROTEIN"/>
    <property type="match status" value="1"/>
</dbReference>
<dbReference type="Gene3D" id="2.40.30.170">
    <property type="match status" value="1"/>
</dbReference>